<feature type="transmembrane region" description="Helical" evidence="1">
    <location>
        <begin position="771"/>
        <end position="792"/>
    </location>
</feature>
<evidence type="ECO:0000313" key="3">
    <source>
        <dbReference type="Proteomes" id="UP000241769"/>
    </source>
</evidence>
<dbReference type="EMBL" id="MDYQ01000111">
    <property type="protein sequence ID" value="PRP82101.1"/>
    <property type="molecule type" value="Genomic_DNA"/>
</dbReference>
<dbReference type="InterPro" id="IPR011050">
    <property type="entry name" value="Pectin_lyase_fold/virulence"/>
</dbReference>
<reference evidence="2 3" key="1">
    <citation type="journal article" date="2018" name="Genome Biol. Evol.">
        <title>Multiple Roots of Fruiting Body Formation in Amoebozoa.</title>
        <authorList>
            <person name="Hillmann F."/>
            <person name="Forbes G."/>
            <person name="Novohradska S."/>
            <person name="Ferling I."/>
            <person name="Riege K."/>
            <person name="Groth M."/>
            <person name="Westermann M."/>
            <person name="Marz M."/>
            <person name="Spaller T."/>
            <person name="Winckler T."/>
            <person name="Schaap P."/>
            <person name="Glockner G."/>
        </authorList>
    </citation>
    <scope>NUCLEOTIDE SEQUENCE [LARGE SCALE GENOMIC DNA]</scope>
    <source>
        <strain evidence="2 3">Jena</strain>
    </source>
</reference>
<dbReference type="InParanoid" id="A0A2P6NDU2"/>
<keyword evidence="1" id="KW-0812">Transmembrane</keyword>
<dbReference type="SUPFAM" id="SSF51126">
    <property type="entry name" value="Pectin lyase-like"/>
    <property type="match status" value="1"/>
</dbReference>
<feature type="transmembrane region" description="Helical" evidence="1">
    <location>
        <begin position="997"/>
        <end position="1017"/>
    </location>
</feature>
<dbReference type="Proteomes" id="UP000241769">
    <property type="component" value="Unassembled WGS sequence"/>
</dbReference>
<sequence>MVSSLDDCETYVDSHSGSDTTSCGDVVHPCRTIPLNSTNVCLSSGQYSITDRLPPKMRAWWPASTEVQNPQITCTGEVILPCDSIYWNHVDISNCIIDILNCKEIALKSARFLETSLWISTKDISLDSAISDCLFNHSFLSTLLSSSESFTKTITAPTHLSFIGNHLINTNFIFEDTTVGIPSFQEFINNTVYHPTEISTVQFIWSGVYDRGNTTGCRFLAENNTVESLAILITPTSGTPDVQLFGNHFKYLGIDLSVRPDNPHGSLSALFERNTVSTLRLNKEGPAIEGAFIVRQNHIQSINLLSDGLQLVIQNNNIGTCKISEKRGFAPPATGNTITDNVISLLKYNLMYSQADMIIFRVTEISRNTISNAYMTITANTFTKLCMVDNVWTGPTADSKEPALHIPQMQNCAFFLRNSSIDGYRGGGIRIGSAVGSDITFESISVSNCETGGITISTEASYVNLTSIDLYNNTSPTVGGAIFISSQSESIIVHNCNLIHNRSPHSSALFLSSEASIHVTNVSIIVEDDVKDPLVDHSVVTVSGQHDHENVSLSCAEERYLASSLTPSSLMWSCRPCSSGSYLLGRGEVVDDVERGNECLACPNKGVECVEGKTPQGHPDYWCGKSRGGELICHICPNGYCNASLHLWNEPCIGHRSGDLCGGCADNYTLGFLTSSCLPLDHCRPQWIVLLSFIPFVYVTVLLFLPIGDGSMWKSMSYFVQTAPLLLKQEKQNTIITMFSSLFTTPTNMGSSAVGICIGQMDYIQREFLSLYLPIGTVVLFLFFCLCVFLYHKIGCQMPSRKILFITKALEERNMISRCTTGLLTAFLLMYSGLIASYLKLFFCVEIEPSRSVMYNAGTETCDQPWRIALVTIASITLLPSPLFLIFMRRKLRGTERETGRDVLMVLDGCYRKGRKYWESVYMVRRLAIAVAYVFITDDKWSATAMRFLLVSALFFHLFFTPFVTLAGQSLETICLLSLCCLTLLNGQLAGKYEFLFLIFILFPFIASSIIGIHKLWMKWKKKKETLYEPLLSTEEQLFRPVSSVVSFKVTRTCPLLVFSRRPLIFTRRIPPDLGFEPKAYSLEGCRSSN</sequence>
<accession>A0A2P6NDU2</accession>
<keyword evidence="3" id="KW-1185">Reference proteome</keyword>
<keyword evidence="1" id="KW-1133">Transmembrane helix</keyword>
<name>A0A2P6NDU2_9EUKA</name>
<dbReference type="OrthoDB" id="34707at2759"/>
<dbReference type="InterPro" id="IPR006626">
    <property type="entry name" value="PbH1"/>
</dbReference>
<feature type="transmembrane region" description="Helical" evidence="1">
    <location>
        <begin position="823"/>
        <end position="845"/>
    </location>
</feature>
<feature type="transmembrane region" description="Helical" evidence="1">
    <location>
        <begin position="735"/>
        <end position="759"/>
    </location>
</feature>
<comment type="caution">
    <text evidence="2">The sequence shown here is derived from an EMBL/GenBank/DDBJ whole genome shotgun (WGS) entry which is preliminary data.</text>
</comment>
<feature type="transmembrane region" description="Helical" evidence="1">
    <location>
        <begin position="948"/>
        <end position="967"/>
    </location>
</feature>
<evidence type="ECO:0000313" key="2">
    <source>
        <dbReference type="EMBL" id="PRP82101.1"/>
    </source>
</evidence>
<evidence type="ECO:0008006" key="4">
    <source>
        <dbReference type="Google" id="ProtNLM"/>
    </source>
</evidence>
<dbReference type="SMART" id="SM00710">
    <property type="entry name" value="PbH1"/>
    <property type="match status" value="5"/>
</dbReference>
<evidence type="ECO:0000256" key="1">
    <source>
        <dbReference type="SAM" id="Phobius"/>
    </source>
</evidence>
<proteinExistence type="predicted"/>
<feature type="transmembrane region" description="Helical" evidence="1">
    <location>
        <begin position="687"/>
        <end position="707"/>
    </location>
</feature>
<organism evidence="2 3">
    <name type="scientific">Planoprotostelium fungivorum</name>
    <dbReference type="NCBI Taxonomy" id="1890364"/>
    <lineage>
        <taxon>Eukaryota</taxon>
        <taxon>Amoebozoa</taxon>
        <taxon>Evosea</taxon>
        <taxon>Variosea</taxon>
        <taxon>Cavosteliida</taxon>
        <taxon>Cavosteliaceae</taxon>
        <taxon>Planoprotostelium</taxon>
    </lineage>
</organism>
<feature type="transmembrane region" description="Helical" evidence="1">
    <location>
        <begin position="865"/>
        <end position="887"/>
    </location>
</feature>
<dbReference type="PANTHER" id="PTHR11319">
    <property type="entry name" value="G PROTEIN-COUPLED RECEPTOR-RELATED"/>
    <property type="match status" value="1"/>
</dbReference>
<protein>
    <recommendedName>
        <fullName evidence="4">Right handed beta helix domain-containing protein</fullName>
    </recommendedName>
</protein>
<dbReference type="PANTHER" id="PTHR11319:SF35">
    <property type="entry name" value="OUTER MEMBRANE PROTEIN PMPC-RELATED"/>
    <property type="match status" value="1"/>
</dbReference>
<gene>
    <name evidence="2" type="ORF">PROFUN_03791</name>
</gene>
<dbReference type="AlphaFoldDB" id="A0A2P6NDU2"/>
<keyword evidence="1" id="KW-0472">Membrane</keyword>